<gene>
    <name evidence="2" type="ORF">KDW_02310</name>
</gene>
<feature type="domain" description="N-acetyltransferase" evidence="1">
    <location>
        <begin position="10"/>
        <end position="150"/>
    </location>
</feature>
<sequence length="151" mass="17710">MSHEWTRDGYVISTDKKRLDIDVIHGFLTTAYWSTGIPRETVERALKHSLSFGLYRGEQQIGLARLITDYATFAYLSDVFILENFRGHGLGKWLIQVITNHPELQGLRRWLLFTKDAHGLYQQANFTSARYPERLMEKLETNIYTRSNRQE</sequence>
<name>A0A5J4KIN3_9CHLR</name>
<protein>
    <submittedName>
        <fullName evidence="2">N-acetyltransferase</fullName>
    </submittedName>
</protein>
<dbReference type="PANTHER" id="PTHR43233">
    <property type="entry name" value="FAMILY N-ACETYLTRANSFERASE, PUTATIVE (AFU_ORTHOLOGUE AFUA_6G03350)-RELATED"/>
    <property type="match status" value="1"/>
</dbReference>
<dbReference type="PANTHER" id="PTHR43233:SF1">
    <property type="entry name" value="FAMILY N-ACETYLTRANSFERASE, PUTATIVE (AFU_ORTHOLOGUE AFUA_6G03350)-RELATED"/>
    <property type="match status" value="1"/>
</dbReference>
<keyword evidence="2" id="KW-0808">Transferase</keyword>
<proteinExistence type="predicted"/>
<dbReference type="InterPro" id="IPR053144">
    <property type="entry name" value="Acetyltransferase_Butenolide"/>
</dbReference>
<dbReference type="InterPro" id="IPR016181">
    <property type="entry name" value="Acyl_CoA_acyltransferase"/>
</dbReference>
<keyword evidence="3" id="KW-1185">Reference proteome</keyword>
<comment type="caution">
    <text evidence="2">The sequence shown here is derived from an EMBL/GenBank/DDBJ whole genome shotgun (WGS) entry which is preliminary data.</text>
</comment>
<dbReference type="InterPro" id="IPR000182">
    <property type="entry name" value="GNAT_dom"/>
</dbReference>
<evidence type="ECO:0000259" key="1">
    <source>
        <dbReference type="PROSITE" id="PS51186"/>
    </source>
</evidence>
<dbReference type="AlphaFoldDB" id="A0A5J4KIN3"/>
<evidence type="ECO:0000313" key="3">
    <source>
        <dbReference type="Proteomes" id="UP000326912"/>
    </source>
</evidence>
<accession>A0A5J4KIN3</accession>
<dbReference type="Pfam" id="PF00583">
    <property type="entry name" value="Acetyltransf_1"/>
    <property type="match status" value="1"/>
</dbReference>
<dbReference type="SUPFAM" id="SSF55729">
    <property type="entry name" value="Acyl-CoA N-acyltransferases (Nat)"/>
    <property type="match status" value="1"/>
</dbReference>
<dbReference type="CDD" id="cd04301">
    <property type="entry name" value="NAT_SF"/>
    <property type="match status" value="1"/>
</dbReference>
<dbReference type="PROSITE" id="PS51186">
    <property type="entry name" value="GNAT"/>
    <property type="match status" value="1"/>
</dbReference>
<reference evidence="2 3" key="1">
    <citation type="submission" date="2019-10" db="EMBL/GenBank/DDBJ databases">
        <title>Dictyobacter vulcani sp. nov., within the class Ktedonobacteria, isolated from soil of volcanic Mt. Zao.</title>
        <authorList>
            <person name="Zheng Y."/>
            <person name="Wang C.M."/>
            <person name="Sakai Y."/>
            <person name="Abe K."/>
            <person name="Yokota A."/>
            <person name="Yabe S."/>
        </authorList>
    </citation>
    <scope>NUCLEOTIDE SEQUENCE [LARGE SCALE GENOMIC DNA]</scope>
    <source>
        <strain evidence="2 3">W12</strain>
    </source>
</reference>
<organism evidence="2 3">
    <name type="scientific">Dictyobacter vulcani</name>
    <dbReference type="NCBI Taxonomy" id="2607529"/>
    <lineage>
        <taxon>Bacteria</taxon>
        <taxon>Bacillati</taxon>
        <taxon>Chloroflexota</taxon>
        <taxon>Ktedonobacteria</taxon>
        <taxon>Ktedonobacterales</taxon>
        <taxon>Dictyobacteraceae</taxon>
        <taxon>Dictyobacter</taxon>
    </lineage>
</organism>
<dbReference type="EMBL" id="BKZW01000001">
    <property type="protein sequence ID" value="GER86069.1"/>
    <property type="molecule type" value="Genomic_DNA"/>
</dbReference>
<dbReference type="RefSeq" id="WP_151754259.1">
    <property type="nucleotide sequence ID" value="NZ_BKZW01000001.1"/>
</dbReference>
<evidence type="ECO:0000313" key="2">
    <source>
        <dbReference type="EMBL" id="GER86069.1"/>
    </source>
</evidence>
<dbReference type="GO" id="GO:0016747">
    <property type="term" value="F:acyltransferase activity, transferring groups other than amino-acyl groups"/>
    <property type="evidence" value="ECO:0007669"/>
    <property type="project" value="InterPro"/>
</dbReference>
<dbReference type="Proteomes" id="UP000326912">
    <property type="component" value="Unassembled WGS sequence"/>
</dbReference>
<dbReference type="Gene3D" id="3.40.630.30">
    <property type="match status" value="1"/>
</dbReference>